<dbReference type="Proteomes" id="UP000607653">
    <property type="component" value="Unassembled WGS sequence"/>
</dbReference>
<dbReference type="EMBL" id="DUZY01000003">
    <property type="protein sequence ID" value="DAD32682.1"/>
    <property type="molecule type" value="Genomic_DNA"/>
</dbReference>
<name>A0A822YJL3_NELNU</name>
<keyword evidence="3" id="KW-1133">Transmembrane helix</keyword>
<organism evidence="5 6">
    <name type="scientific">Nelumbo nucifera</name>
    <name type="common">Sacred lotus</name>
    <dbReference type="NCBI Taxonomy" id="4432"/>
    <lineage>
        <taxon>Eukaryota</taxon>
        <taxon>Viridiplantae</taxon>
        <taxon>Streptophyta</taxon>
        <taxon>Embryophyta</taxon>
        <taxon>Tracheophyta</taxon>
        <taxon>Spermatophyta</taxon>
        <taxon>Magnoliopsida</taxon>
        <taxon>Proteales</taxon>
        <taxon>Nelumbonaceae</taxon>
        <taxon>Nelumbo</taxon>
    </lineage>
</organism>
<keyword evidence="6" id="KW-1185">Reference proteome</keyword>
<keyword evidence="1" id="KW-0433">Leucine-rich repeat</keyword>
<feature type="domain" description="Leucine-rich repeat-containing N-terminal plant-type" evidence="4">
    <location>
        <begin position="54"/>
        <end position="96"/>
    </location>
</feature>
<evidence type="ECO:0000256" key="2">
    <source>
        <dbReference type="ARBA" id="ARBA00022737"/>
    </source>
</evidence>
<evidence type="ECO:0000259" key="4">
    <source>
        <dbReference type="Pfam" id="PF08263"/>
    </source>
</evidence>
<reference evidence="5 6" key="1">
    <citation type="journal article" date="2020" name="Mol. Biol. Evol.">
        <title>Distinct Expression and Methylation Patterns for Genes with Different Fates following a Single Whole-Genome Duplication in Flowering Plants.</title>
        <authorList>
            <person name="Shi T."/>
            <person name="Rahmani R.S."/>
            <person name="Gugger P.F."/>
            <person name="Wang M."/>
            <person name="Li H."/>
            <person name="Zhang Y."/>
            <person name="Li Z."/>
            <person name="Wang Q."/>
            <person name="Van de Peer Y."/>
            <person name="Marchal K."/>
            <person name="Chen J."/>
        </authorList>
    </citation>
    <scope>NUCLEOTIDE SEQUENCE [LARGE SCALE GENOMIC DNA]</scope>
    <source>
        <tissue evidence="5">Leaf</tissue>
    </source>
</reference>
<evidence type="ECO:0000256" key="3">
    <source>
        <dbReference type="SAM" id="Phobius"/>
    </source>
</evidence>
<dbReference type="InterPro" id="IPR032675">
    <property type="entry name" value="LRR_dom_sf"/>
</dbReference>
<feature type="transmembrane region" description="Helical" evidence="3">
    <location>
        <begin position="12"/>
        <end position="33"/>
    </location>
</feature>
<evidence type="ECO:0000313" key="5">
    <source>
        <dbReference type="EMBL" id="DAD32682.1"/>
    </source>
</evidence>
<gene>
    <name evidence="5" type="ORF">HUJ06_011533</name>
</gene>
<sequence>MRCAWCWCEKTMVVEVSLLYYYFSCLLLLLSYLQFGGCQAQAQAQEGYHYRVEKERVALLQLRDSVFNHHPDASSKMYNWGDNGDDCCRWKGVECDLSSSPSPVVGISILGERGRQELGICYPNATIL</sequence>
<evidence type="ECO:0000313" key="6">
    <source>
        <dbReference type="Proteomes" id="UP000607653"/>
    </source>
</evidence>
<keyword evidence="2" id="KW-0677">Repeat</keyword>
<dbReference type="InterPro" id="IPR013210">
    <property type="entry name" value="LRR_N_plant-typ"/>
</dbReference>
<keyword evidence="3" id="KW-0472">Membrane</keyword>
<keyword evidence="3" id="KW-0812">Transmembrane</keyword>
<accession>A0A822YJL3</accession>
<evidence type="ECO:0000256" key="1">
    <source>
        <dbReference type="ARBA" id="ARBA00022614"/>
    </source>
</evidence>
<dbReference type="AlphaFoldDB" id="A0A822YJL3"/>
<proteinExistence type="predicted"/>
<protein>
    <recommendedName>
        <fullName evidence="4">Leucine-rich repeat-containing N-terminal plant-type domain-containing protein</fullName>
    </recommendedName>
</protein>
<dbReference type="Gene3D" id="3.80.10.10">
    <property type="entry name" value="Ribonuclease Inhibitor"/>
    <property type="match status" value="1"/>
</dbReference>
<dbReference type="Pfam" id="PF08263">
    <property type="entry name" value="LRRNT_2"/>
    <property type="match status" value="1"/>
</dbReference>
<comment type="caution">
    <text evidence="5">The sequence shown here is derived from an EMBL/GenBank/DDBJ whole genome shotgun (WGS) entry which is preliminary data.</text>
</comment>